<feature type="non-terminal residue" evidence="1">
    <location>
        <position position="61"/>
    </location>
</feature>
<proteinExistence type="predicted"/>
<evidence type="ECO:0000313" key="2">
    <source>
        <dbReference type="Proteomes" id="UP000789375"/>
    </source>
</evidence>
<dbReference type="AlphaFoldDB" id="A0A9N9EBM6"/>
<protein>
    <submittedName>
        <fullName evidence="1">4277_t:CDS:1</fullName>
    </submittedName>
</protein>
<dbReference type="Proteomes" id="UP000789375">
    <property type="component" value="Unassembled WGS sequence"/>
</dbReference>
<sequence>MINEVHELISAKQIKKPSLFFIKTDDTEDDGIFDYNNLLIENKENFNENNGDNELLKESDD</sequence>
<evidence type="ECO:0000313" key="1">
    <source>
        <dbReference type="EMBL" id="CAG8671883.1"/>
    </source>
</evidence>
<accession>A0A9N9EBM6</accession>
<keyword evidence="2" id="KW-1185">Reference proteome</keyword>
<name>A0A9N9EBM6_FUNMO</name>
<comment type="caution">
    <text evidence="1">The sequence shown here is derived from an EMBL/GenBank/DDBJ whole genome shotgun (WGS) entry which is preliminary data.</text>
</comment>
<gene>
    <name evidence="1" type="ORF">FMOSSE_LOCUS12455</name>
</gene>
<dbReference type="EMBL" id="CAJVPP010005931">
    <property type="protein sequence ID" value="CAG8671883.1"/>
    <property type="molecule type" value="Genomic_DNA"/>
</dbReference>
<organism evidence="1 2">
    <name type="scientific">Funneliformis mosseae</name>
    <name type="common">Endomycorrhizal fungus</name>
    <name type="synonym">Glomus mosseae</name>
    <dbReference type="NCBI Taxonomy" id="27381"/>
    <lineage>
        <taxon>Eukaryota</taxon>
        <taxon>Fungi</taxon>
        <taxon>Fungi incertae sedis</taxon>
        <taxon>Mucoromycota</taxon>
        <taxon>Glomeromycotina</taxon>
        <taxon>Glomeromycetes</taxon>
        <taxon>Glomerales</taxon>
        <taxon>Glomeraceae</taxon>
        <taxon>Funneliformis</taxon>
    </lineage>
</organism>
<reference evidence="1" key="1">
    <citation type="submission" date="2021-06" db="EMBL/GenBank/DDBJ databases">
        <authorList>
            <person name="Kallberg Y."/>
            <person name="Tangrot J."/>
            <person name="Rosling A."/>
        </authorList>
    </citation>
    <scope>NUCLEOTIDE SEQUENCE</scope>
    <source>
        <strain evidence="1">87-6 pot B 2015</strain>
    </source>
</reference>